<evidence type="ECO:0000256" key="1">
    <source>
        <dbReference type="ARBA" id="ARBA00008857"/>
    </source>
</evidence>
<dbReference type="Proteomes" id="UP000633365">
    <property type="component" value="Unassembled WGS sequence"/>
</dbReference>
<organism evidence="4 5">
    <name type="scientific">Ruminococcus difficilis</name>
    <dbReference type="NCBI Taxonomy" id="2763069"/>
    <lineage>
        <taxon>Bacteria</taxon>
        <taxon>Bacillati</taxon>
        <taxon>Bacillota</taxon>
        <taxon>Clostridia</taxon>
        <taxon>Eubacteriales</taxon>
        <taxon>Oscillospiraceae</taxon>
        <taxon>Ruminococcus</taxon>
    </lineage>
</organism>
<feature type="domain" description="Integrase SAM-like N-terminal" evidence="3">
    <location>
        <begin position="71"/>
        <end position="125"/>
    </location>
</feature>
<dbReference type="InterPro" id="IPR010998">
    <property type="entry name" value="Integrase_recombinase_N"/>
</dbReference>
<dbReference type="AlphaFoldDB" id="A0A935C1I2"/>
<dbReference type="Pfam" id="PF14659">
    <property type="entry name" value="Phage_int_SAM_3"/>
    <property type="match status" value="1"/>
</dbReference>
<keyword evidence="2" id="KW-0238">DNA-binding</keyword>
<accession>A0A935C1I2</accession>
<proteinExistence type="inferred from homology"/>
<evidence type="ECO:0000259" key="3">
    <source>
        <dbReference type="Pfam" id="PF14659"/>
    </source>
</evidence>
<dbReference type="SUPFAM" id="SSF56349">
    <property type="entry name" value="DNA breaking-rejoining enzymes"/>
    <property type="match status" value="1"/>
</dbReference>
<evidence type="ECO:0000313" key="4">
    <source>
        <dbReference type="EMBL" id="MBK6088799.1"/>
    </source>
</evidence>
<dbReference type="InterPro" id="IPR011010">
    <property type="entry name" value="DNA_brk_join_enz"/>
</dbReference>
<gene>
    <name evidence="4" type="ORF">JKK62_09095</name>
</gene>
<dbReference type="GO" id="GO:0003677">
    <property type="term" value="F:DNA binding"/>
    <property type="evidence" value="ECO:0007669"/>
    <property type="project" value="UniProtKB-KW"/>
</dbReference>
<dbReference type="GO" id="GO:0015074">
    <property type="term" value="P:DNA integration"/>
    <property type="evidence" value="ECO:0007669"/>
    <property type="project" value="InterPro"/>
</dbReference>
<protein>
    <submittedName>
        <fullName evidence="4">Tyrosine-type recombinase/integrase family protein</fullName>
    </submittedName>
</protein>
<evidence type="ECO:0000256" key="2">
    <source>
        <dbReference type="ARBA" id="ARBA00023125"/>
    </source>
</evidence>
<comment type="caution">
    <text evidence="4">The sequence shown here is derived from an EMBL/GenBank/DDBJ whole genome shotgun (WGS) entry which is preliminary data.</text>
</comment>
<dbReference type="EMBL" id="JAEQMG010000086">
    <property type="protein sequence ID" value="MBK6088799.1"/>
    <property type="molecule type" value="Genomic_DNA"/>
</dbReference>
<comment type="similarity">
    <text evidence="1">Belongs to the 'phage' integrase family.</text>
</comment>
<name>A0A935C1I2_9FIRM</name>
<dbReference type="RefSeq" id="WP_201427632.1">
    <property type="nucleotide sequence ID" value="NZ_JAEQMG010000086.1"/>
</dbReference>
<dbReference type="Gene3D" id="1.10.150.130">
    <property type="match status" value="1"/>
</dbReference>
<reference evidence="4" key="1">
    <citation type="submission" date="2021-01" db="EMBL/GenBank/DDBJ databases">
        <title>Genome public.</title>
        <authorList>
            <person name="Liu C."/>
            <person name="Sun Q."/>
        </authorList>
    </citation>
    <scope>NUCLEOTIDE SEQUENCE</scope>
    <source>
        <strain evidence="4">M6</strain>
    </source>
</reference>
<sequence>MKRELLDNGNIWQKSDGRWIGMVRYKDEYGVTKRKSFSSKKKKTLQAKMTEYVANFQDQVANSDESRKPLKEGMKNWLRVYKYPEVERTTYDRYECTAEHQIYPYIGKKPVGDITPADIKKLLTKHMNAGYAFTTSKKAYSLLKMYFKQLYQEGAIPNNPMAMIDMTKKDNYLAAQNKESKPQCDLVVVFTDEELEKIKAEAFKRFANGKPH</sequence>
<dbReference type="InterPro" id="IPR004107">
    <property type="entry name" value="Integrase_SAM-like_N"/>
</dbReference>
<keyword evidence="5" id="KW-1185">Reference proteome</keyword>
<evidence type="ECO:0000313" key="5">
    <source>
        <dbReference type="Proteomes" id="UP000633365"/>
    </source>
</evidence>